<gene>
    <name evidence="2" type="ORF">FHR33_002638</name>
</gene>
<dbReference type="EMBL" id="JACIBV010000001">
    <property type="protein sequence ID" value="MBB3726778.1"/>
    <property type="molecule type" value="Genomic_DNA"/>
</dbReference>
<feature type="compositionally biased region" description="Basic and acidic residues" evidence="1">
    <location>
        <begin position="21"/>
        <end position="39"/>
    </location>
</feature>
<dbReference type="Proteomes" id="UP000579945">
    <property type="component" value="Unassembled WGS sequence"/>
</dbReference>
<proteinExistence type="predicted"/>
<feature type="region of interest" description="Disordered" evidence="1">
    <location>
        <begin position="1"/>
        <end position="80"/>
    </location>
</feature>
<organism evidence="2 3">
    <name type="scientific">Nonomuraea dietziae</name>
    <dbReference type="NCBI Taxonomy" id="65515"/>
    <lineage>
        <taxon>Bacteria</taxon>
        <taxon>Bacillati</taxon>
        <taxon>Actinomycetota</taxon>
        <taxon>Actinomycetes</taxon>
        <taxon>Streptosporangiales</taxon>
        <taxon>Streptosporangiaceae</taxon>
        <taxon>Nonomuraea</taxon>
    </lineage>
</organism>
<name>A0A7W5V666_9ACTN</name>
<comment type="caution">
    <text evidence="2">The sequence shown here is derived from an EMBL/GenBank/DDBJ whole genome shotgun (WGS) entry which is preliminary data.</text>
</comment>
<evidence type="ECO:0000313" key="3">
    <source>
        <dbReference type="Proteomes" id="UP000579945"/>
    </source>
</evidence>
<evidence type="ECO:0000313" key="2">
    <source>
        <dbReference type="EMBL" id="MBB3726778.1"/>
    </source>
</evidence>
<dbReference type="AlphaFoldDB" id="A0A7W5V666"/>
<evidence type="ECO:0000256" key="1">
    <source>
        <dbReference type="SAM" id="MobiDB-lite"/>
    </source>
</evidence>
<accession>A0A7W5V666</accession>
<reference evidence="2 3" key="1">
    <citation type="submission" date="2020-08" db="EMBL/GenBank/DDBJ databases">
        <title>Sequencing the genomes of 1000 actinobacteria strains.</title>
        <authorList>
            <person name="Klenk H.-P."/>
        </authorList>
    </citation>
    <scope>NUCLEOTIDE SEQUENCE [LARGE SCALE GENOMIC DNA]</scope>
    <source>
        <strain evidence="2 3">DSM 44320</strain>
    </source>
</reference>
<sequence length="80" mass="8376">MLPEAAETGQRGLAGGQRVALDLHVEEPLGHDAHQRAPDEDQADLGGDVGPEDELSAGQPDAGAHQPRADEPPPRGGRVW</sequence>
<keyword evidence="3" id="KW-1185">Reference proteome</keyword>
<protein>
    <submittedName>
        <fullName evidence="2">Uncharacterized protein</fullName>
    </submittedName>
</protein>